<feature type="compositionally biased region" description="Basic and acidic residues" evidence="1">
    <location>
        <begin position="610"/>
        <end position="626"/>
    </location>
</feature>
<evidence type="ECO:0000256" key="1">
    <source>
        <dbReference type="SAM" id="MobiDB-lite"/>
    </source>
</evidence>
<evidence type="ECO:0000313" key="2">
    <source>
        <dbReference type="EMBL" id="KAI9637907.1"/>
    </source>
</evidence>
<sequence length="665" mass="70979">MASISAPTLLATYQSSHASSSKDRHVSLAPVYGSQGELAVLAVQGDGVWTYDLKTLRPTTSYSVPPSTVFTTQPLSFLPPPSAFPEKGKAKAQPQDEDEEMSSSVDSEEPESGPRRTSLVGVQSATKGKRGRQTSEIWCWRGEDEEKSIIQAGHPLQQLHHLTSPRHPVLAVASDGNLFLLDSADQITALSHTAATGEIIASKVMTATEQSVGLVLVGSDGRIWSIRIGLPEDGLCSATLTSESRIGKHGAKFVAADIAEDGTVTSIGEQPVSDTTSNPISFRNDSSALTSIPSPKPLIMHTASQPSSTLLLSLAGSDAPIVLVDSDVSAFSTEGVISELSLLGKSPSSSTWTVAFVVWHKHADKGGRSVVYTCELVVPEKGFGMNLLLGSQERTARYLAEPKAGKGGKGNVAEVAKSAASSKRAGEGELANLLEGDMGEAEWSSARRLLRNSKTIPSSTLVALLKRAITDGHLEQIYSDFLSLSPPAIDFRFELRRQISAEEATQLLGQLVKWASEWCDNRTEGLGWPDSAAVKTSSTSIPSLDSVLAHSSLLLDSHLPLLVEHDPAAPLLESLAASLTPLLTLQAEIRQLRAPVDALLTLSKREERRRAELKAKKDSQRMERSVDASGAGGKKANHIGVPKPGMAAMAYGQDFGKWKVEDFVF</sequence>
<reference evidence="2" key="1">
    <citation type="journal article" date="2022" name="G3 (Bethesda)">
        <title>High quality genome of the basidiomycete yeast Dioszegia hungarica PDD-24b-2 isolated from cloud water.</title>
        <authorList>
            <person name="Jarrige D."/>
            <person name="Haridas S."/>
            <person name="Bleykasten-Grosshans C."/>
            <person name="Joly M."/>
            <person name="Nadalig T."/>
            <person name="Sancelme M."/>
            <person name="Vuilleumier S."/>
            <person name="Grigoriev I.V."/>
            <person name="Amato P."/>
            <person name="Bringel F."/>
        </authorList>
    </citation>
    <scope>NUCLEOTIDE SEQUENCE</scope>
    <source>
        <strain evidence="2">PDD-24b-2</strain>
    </source>
</reference>
<feature type="region of interest" description="Disordered" evidence="1">
    <location>
        <begin position="610"/>
        <end position="639"/>
    </location>
</feature>
<feature type="compositionally biased region" description="Acidic residues" evidence="1">
    <location>
        <begin position="95"/>
        <end position="111"/>
    </location>
</feature>
<dbReference type="EMBL" id="JAKWFO010000003">
    <property type="protein sequence ID" value="KAI9637907.1"/>
    <property type="molecule type" value="Genomic_DNA"/>
</dbReference>
<evidence type="ECO:0000313" key="3">
    <source>
        <dbReference type="Proteomes" id="UP001164286"/>
    </source>
</evidence>
<dbReference type="GO" id="GO:0005730">
    <property type="term" value="C:nucleolus"/>
    <property type="evidence" value="ECO:0007669"/>
    <property type="project" value="TreeGrafter"/>
</dbReference>
<dbReference type="GO" id="GO:0003723">
    <property type="term" value="F:RNA binding"/>
    <property type="evidence" value="ECO:0007669"/>
    <property type="project" value="TreeGrafter"/>
</dbReference>
<comment type="caution">
    <text evidence="2">The sequence shown here is derived from an EMBL/GenBank/DDBJ whole genome shotgun (WGS) entry which is preliminary data.</text>
</comment>
<protein>
    <submittedName>
        <fullName evidence="2">Uncharacterized protein</fullName>
    </submittedName>
</protein>
<proteinExistence type="predicted"/>
<keyword evidence="3" id="KW-1185">Reference proteome</keyword>
<accession>A0AA38HAS2</accession>
<name>A0AA38HAS2_9TREE</name>
<dbReference type="Proteomes" id="UP001164286">
    <property type="component" value="Unassembled WGS sequence"/>
</dbReference>
<dbReference type="RefSeq" id="XP_052947684.1">
    <property type="nucleotide sequence ID" value="XM_053091917.1"/>
</dbReference>
<dbReference type="InterPro" id="IPR042859">
    <property type="entry name" value="NOL11"/>
</dbReference>
<dbReference type="AlphaFoldDB" id="A0AA38HAS2"/>
<organism evidence="2 3">
    <name type="scientific">Dioszegia hungarica</name>
    <dbReference type="NCBI Taxonomy" id="4972"/>
    <lineage>
        <taxon>Eukaryota</taxon>
        <taxon>Fungi</taxon>
        <taxon>Dikarya</taxon>
        <taxon>Basidiomycota</taxon>
        <taxon>Agaricomycotina</taxon>
        <taxon>Tremellomycetes</taxon>
        <taxon>Tremellales</taxon>
        <taxon>Bulleribasidiaceae</taxon>
        <taxon>Dioszegia</taxon>
    </lineage>
</organism>
<dbReference type="PANTHER" id="PTHR15633">
    <property type="entry name" value="NUCLEOLAR PROTEIN 11"/>
    <property type="match status" value="1"/>
</dbReference>
<feature type="region of interest" description="Disordered" evidence="1">
    <location>
        <begin position="73"/>
        <end position="128"/>
    </location>
</feature>
<dbReference type="GeneID" id="77731122"/>
<dbReference type="GO" id="GO:0030490">
    <property type="term" value="P:maturation of SSU-rRNA"/>
    <property type="evidence" value="ECO:0007669"/>
    <property type="project" value="InterPro"/>
</dbReference>
<gene>
    <name evidence="2" type="ORF">MKK02DRAFT_42286</name>
</gene>
<dbReference type="PANTHER" id="PTHR15633:SF2">
    <property type="entry name" value="NUCLEOLAR PROTEIN 11"/>
    <property type="match status" value="1"/>
</dbReference>